<comment type="caution">
    <text evidence="10">The sequence shown here is derived from an EMBL/GenBank/DDBJ whole genome shotgun (WGS) entry which is preliminary data.</text>
</comment>
<dbReference type="PROSITE" id="PS00135">
    <property type="entry name" value="TRYPSIN_SER"/>
    <property type="match status" value="1"/>
</dbReference>
<dbReference type="SMART" id="SM00020">
    <property type="entry name" value="Tryp_SPc"/>
    <property type="match status" value="1"/>
</dbReference>
<keyword evidence="3 7" id="KW-0378">Hydrolase</keyword>
<feature type="signal peptide" evidence="8">
    <location>
        <begin position="1"/>
        <end position="28"/>
    </location>
</feature>
<evidence type="ECO:0000256" key="8">
    <source>
        <dbReference type="SAM" id="SignalP"/>
    </source>
</evidence>
<dbReference type="InterPro" id="IPR001254">
    <property type="entry name" value="Trypsin_dom"/>
</dbReference>
<dbReference type="FunFam" id="2.40.10.10:FF:000005">
    <property type="entry name" value="Serine protease 37"/>
    <property type="match status" value="1"/>
</dbReference>
<keyword evidence="4 7" id="KW-0720">Serine protease</keyword>
<keyword evidence="2 8" id="KW-0732">Signal</keyword>
<dbReference type="Gene3D" id="2.40.10.10">
    <property type="entry name" value="Trypsin-like serine proteases"/>
    <property type="match status" value="2"/>
</dbReference>
<name>A0AAV7QDD6_PLEWA</name>
<gene>
    <name evidence="10" type="ORF">NDU88_004032</name>
</gene>
<dbReference type="InterPro" id="IPR043504">
    <property type="entry name" value="Peptidase_S1_PA_chymotrypsin"/>
</dbReference>
<dbReference type="PRINTS" id="PR00722">
    <property type="entry name" value="CHYMOTRYPSIN"/>
</dbReference>
<evidence type="ECO:0000256" key="7">
    <source>
        <dbReference type="RuleBase" id="RU363034"/>
    </source>
</evidence>
<dbReference type="InterPro" id="IPR001314">
    <property type="entry name" value="Peptidase_S1A"/>
</dbReference>
<dbReference type="InterPro" id="IPR018114">
    <property type="entry name" value="TRYPSIN_HIS"/>
</dbReference>
<dbReference type="Proteomes" id="UP001066276">
    <property type="component" value="Chromosome 6"/>
</dbReference>
<reference evidence="10" key="1">
    <citation type="journal article" date="2022" name="bioRxiv">
        <title>Sequencing and chromosome-scale assembly of the giantPleurodeles waltlgenome.</title>
        <authorList>
            <person name="Brown T."/>
            <person name="Elewa A."/>
            <person name="Iarovenko S."/>
            <person name="Subramanian E."/>
            <person name="Araus A.J."/>
            <person name="Petzold A."/>
            <person name="Susuki M."/>
            <person name="Suzuki K.-i.T."/>
            <person name="Hayashi T."/>
            <person name="Toyoda A."/>
            <person name="Oliveira C."/>
            <person name="Osipova E."/>
            <person name="Leigh N.D."/>
            <person name="Simon A."/>
            <person name="Yun M.H."/>
        </authorList>
    </citation>
    <scope>NUCLEOTIDE SEQUENCE</scope>
    <source>
        <strain evidence="10">20211129_DDA</strain>
        <tissue evidence="10">Liver</tissue>
    </source>
</reference>
<dbReference type="AlphaFoldDB" id="A0AAV7QDD6"/>
<keyword evidence="11" id="KW-1185">Reference proteome</keyword>
<dbReference type="EMBL" id="JANPWB010000010">
    <property type="protein sequence ID" value="KAJ1137634.1"/>
    <property type="molecule type" value="Genomic_DNA"/>
</dbReference>
<protein>
    <recommendedName>
        <fullName evidence="9">Peptidase S1 domain-containing protein</fullName>
    </recommendedName>
</protein>
<evidence type="ECO:0000256" key="6">
    <source>
        <dbReference type="ARBA" id="ARBA00023157"/>
    </source>
</evidence>
<dbReference type="PANTHER" id="PTHR24271">
    <property type="entry name" value="KALLIKREIN-RELATED"/>
    <property type="match status" value="1"/>
</dbReference>
<evidence type="ECO:0000256" key="2">
    <source>
        <dbReference type="ARBA" id="ARBA00022729"/>
    </source>
</evidence>
<feature type="domain" description="Peptidase S1" evidence="9">
    <location>
        <begin position="35"/>
        <end position="253"/>
    </location>
</feature>
<accession>A0AAV7QDD6</accession>
<dbReference type="PANTHER" id="PTHR24271:SF81">
    <property type="entry name" value="GRANZYME B"/>
    <property type="match status" value="1"/>
</dbReference>
<dbReference type="CDD" id="cd00190">
    <property type="entry name" value="Tryp_SPc"/>
    <property type="match status" value="1"/>
</dbReference>
<dbReference type="FunFam" id="2.40.10.10:FF:000014">
    <property type="entry name" value="Complement factor D"/>
    <property type="match status" value="1"/>
</dbReference>
<dbReference type="PROSITE" id="PS00134">
    <property type="entry name" value="TRYPSIN_HIS"/>
    <property type="match status" value="1"/>
</dbReference>
<keyword evidence="6" id="KW-1015">Disulfide bond</keyword>
<dbReference type="InterPro" id="IPR009003">
    <property type="entry name" value="Peptidase_S1_PA"/>
</dbReference>
<evidence type="ECO:0000313" key="10">
    <source>
        <dbReference type="EMBL" id="KAJ1137634.1"/>
    </source>
</evidence>
<dbReference type="GO" id="GO:0006508">
    <property type="term" value="P:proteolysis"/>
    <property type="evidence" value="ECO:0007669"/>
    <property type="project" value="UniProtKB-KW"/>
</dbReference>
<evidence type="ECO:0000256" key="1">
    <source>
        <dbReference type="ARBA" id="ARBA00022670"/>
    </source>
</evidence>
<evidence type="ECO:0000259" key="9">
    <source>
        <dbReference type="PROSITE" id="PS50240"/>
    </source>
</evidence>
<proteinExistence type="predicted"/>
<keyword evidence="5" id="KW-0865">Zymogen</keyword>
<dbReference type="PROSITE" id="PS50240">
    <property type="entry name" value="TRYPSIN_DOM"/>
    <property type="match status" value="1"/>
</dbReference>
<organism evidence="10 11">
    <name type="scientific">Pleurodeles waltl</name>
    <name type="common">Iberian ribbed newt</name>
    <dbReference type="NCBI Taxonomy" id="8319"/>
    <lineage>
        <taxon>Eukaryota</taxon>
        <taxon>Metazoa</taxon>
        <taxon>Chordata</taxon>
        <taxon>Craniata</taxon>
        <taxon>Vertebrata</taxon>
        <taxon>Euteleostomi</taxon>
        <taxon>Amphibia</taxon>
        <taxon>Batrachia</taxon>
        <taxon>Caudata</taxon>
        <taxon>Salamandroidea</taxon>
        <taxon>Salamandridae</taxon>
        <taxon>Pleurodelinae</taxon>
        <taxon>Pleurodeles</taxon>
    </lineage>
</organism>
<keyword evidence="1 7" id="KW-0645">Protease</keyword>
<evidence type="ECO:0000256" key="4">
    <source>
        <dbReference type="ARBA" id="ARBA00022825"/>
    </source>
</evidence>
<dbReference type="InterPro" id="IPR033116">
    <property type="entry name" value="TRYPSIN_SER"/>
</dbReference>
<evidence type="ECO:0000313" key="11">
    <source>
        <dbReference type="Proteomes" id="UP001066276"/>
    </source>
</evidence>
<evidence type="ECO:0000256" key="5">
    <source>
        <dbReference type="ARBA" id="ARBA00023145"/>
    </source>
</evidence>
<sequence>MLGFAAGEARMLLLMALVWISLLTQARGGVLQDAIIGGHEAHNHSRPYMAYLSGKSKCGGILVRNDFVMTAAHCNKNITKITLGAHNIKMKEESQQDVQRFSIFLHPEYDPKTFANDIMLLKLKSKVKLNKFVKPIPLPPAKKKVKAGDVCSVAGWGRTAPRGRLADKLQEVNLKVVEVEECKKISENFEEDSMICAGDPQKREASFNGDSGGPLVCQNVLQGIVSHGLSNGQPPRIFTKISHFLPWIKKILR</sequence>
<feature type="chain" id="PRO_5043361521" description="Peptidase S1 domain-containing protein" evidence="8">
    <location>
        <begin position="29"/>
        <end position="253"/>
    </location>
</feature>
<evidence type="ECO:0000256" key="3">
    <source>
        <dbReference type="ARBA" id="ARBA00022801"/>
    </source>
</evidence>
<dbReference type="SUPFAM" id="SSF50494">
    <property type="entry name" value="Trypsin-like serine proteases"/>
    <property type="match status" value="1"/>
</dbReference>
<dbReference type="Pfam" id="PF00089">
    <property type="entry name" value="Trypsin"/>
    <property type="match status" value="1"/>
</dbReference>
<dbReference type="GO" id="GO:0004252">
    <property type="term" value="F:serine-type endopeptidase activity"/>
    <property type="evidence" value="ECO:0007669"/>
    <property type="project" value="InterPro"/>
</dbReference>